<evidence type="ECO:0000256" key="1">
    <source>
        <dbReference type="ARBA" id="ARBA00006915"/>
    </source>
</evidence>
<dbReference type="Pfam" id="PF00591">
    <property type="entry name" value="Glycos_transf_3"/>
    <property type="match status" value="1"/>
</dbReference>
<accession>A0A132BSJ3</accession>
<proteinExistence type="inferred from homology"/>
<dbReference type="Gene3D" id="3.90.1170.30">
    <property type="entry name" value="Pyrimidine nucleoside phosphorylase-like, C-terminal domain"/>
    <property type="match status" value="1"/>
</dbReference>
<evidence type="ECO:0000256" key="3">
    <source>
        <dbReference type="ARBA" id="ARBA00011892"/>
    </source>
</evidence>
<dbReference type="InterPro" id="IPR017459">
    <property type="entry name" value="Glycosyl_Trfase_fam3_N_dom"/>
</dbReference>
<dbReference type="RefSeq" id="WP_068247685.1">
    <property type="nucleotide sequence ID" value="NZ_LPUY01000100.1"/>
</dbReference>
<keyword evidence="10" id="KW-1185">Reference proteome</keyword>
<dbReference type="GO" id="GO:0009032">
    <property type="term" value="F:thymidine phosphorylase activity"/>
    <property type="evidence" value="ECO:0007669"/>
    <property type="project" value="UniProtKB-UniRule"/>
</dbReference>
<dbReference type="Gene3D" id="3.40.1030.10">
    <property type="entry name" value="Nucleoside phosphorylase/phosphoribosyltransferase catalytic domain"/>
    <property type="match status" value="1"/>
</dbReference>
<dbReference type="NCBIfam" id="NF004490">
    <property type="entry name" value="PRK05820.1"/>
    <property type="match status" value="1"/>
</dbReference>
<evidence type="ECO:0000259" key="8">
    <source>
        <dbReference type="SMART" id="SM00941"/>
    </source>
</evidence>
<dbReference type="SUPFAM" id="SSF47648">
    <property type="entry name" value="Nucleoside phosphorylase/phosphoribosyltransferase N-terminal domain"/>
    <property type="match status" value="1"/>
</dbReference>
<organism evidence="9 10">
    <name type="scientific">Tritonibacter horizontis</name>
    <dbReference type="NCBI Taxonomy" id="1768241"/>
    <lineage>
        <taxon>Bacteria</taxon>
        <taxon>Pseudomonadati</taxon>
        <taxon>Pseudomonadota</taxon>
        <taxon>Alphaproteobacteria</taxon>
        <taxon>Rhodobacterales</taxon>
        <taxon>Paracoccaceae</taxon>
        <taxon>Tritonibacter</taxon>
    </lineage>
</organism>
<evidence type="ECO:0000256" key="2">
    <source>
        <dbReference type="ARBA" id="ARBA00011738"/>
    </source>
</evidence>
<dbReference type="GO" id="GO:0004645">
    <property type="term" value="F:1,4-alpha-oligoglucan phosphorylase activity"/>
    <property type="evidence" value="ECO:0007669"/>
    <property type="project" value="InterPro"/>
</dbReference>
<dbReference type="FunFam" id="3.40.1030.10:FF:000003">
    <property type="entry name" value="Pyrimidine-nucleoside phosphorylase"/>
    <property type="match status" value="1"/>
</dbReference>
<comment type="similarity">
    <text evidence="1 7">Belongs to the thymidine/pyrimidine-nucleoside phosphorylase family.</text>
</comment>
<comment type="caution">
    <text evidence="9">The sequence shown here is derived from an EMBL/GenBank/DDBJ whole genome shotgun (WGS) entry which is preliminary data.</text>
</comment>
<evidence type="ECO:0000313" key="10">
    <source>
        <dbReference type="Proteomes" id="UP000068382"/>
    </source>
</evidence>
<evidence type="ECO:0000256" key="6">
    <source>
        <dbReference type="ARBA" id="ARBA00048550"/>
    </source>
</evidence>
<evidence type="ECO:0000256" key="7">
    <source>
        <dbReference type="HAMAP-Rule" id="MF_01628"/>
    </source>
</evidence>
<dbReference type="GO" id="GO:0006206">
    <property type="term" value="P:pyrimidine nucleobase metabolic process"/>
    <property type="evidence" value="ECO:0007669"/>
    <property type="project" value="InterPro"/>
</dbReference>
<dbReference type="PATRIC" id="fig|1768241.3.peg.4065"/>
<dbReference type="InterPro" id="IPR013102">
    <property type="entry name" value="PYNP_C"/>
</dbReference>
<dbReference type="SMART" id="SM00941">
    <property type="entry name" value="PYNP_C"/>
    <property type="match status" value="1"/>
</dbReference>
<dbReference type="Pfam" id="PF07831">
    <property type="entry name" value="PYNP_C"/>
    <property type="match status" value="1"/>
</dbReference>
<comment type="pathway">
    <text evidence="7">Pyrimidine metabolism; dTMP biosynthesis via salvage pathway; dTMP from thymine: step 1/2.</text>
</comment>
<dbReference type="SUPFAM" id="SSF54680">
    <property type="entry name" value="Pyrimidine nucleoside phosphorylase C-terminal domain"/>
    <property type="match status" value="1"/>
</dbReference>
<dbReference type="InterPro" id="IPR035902">
    <property type="entry name" value="Nuc_phospho_transferase"/>
</dbReference>
<dbReference type="UniPathway" id="UPA00578">
    <property type="reaction ID" value="UER00638"/>
</dbReference>
<feature type="domain" description="Pyrimidine nucleoside phosphorylase C-terminal" evidence="8">
    <location>
        <begin position="357"/>
        <end position="431"/>
    </location>
</feature>
<sequence>MDARAVIAKLRRHQVPTAAELHWFAQGLAGGEVSDAQAGAFAMTVCLNGLPAEARSALTLAMRDSGDVLTWDLPGPVVDKHSTGGVGDCVSLLLAPALAECGAFVPMISGRGLGHTGGTLDKLEAIPGLTTQIPQARLSQIVAEAGCAIVGASARIAPADKRLYAVRDVTATVESLDLITASILSKKLAASPEALVLDVKIGSGAFMKTPEEARALATSLVETANAAGCPTRALITDMNQPLVNALGNALEVAEVMRALTGASSPAVEDPLGDMRAQPILEITIALGGVLLHQAGLVESVAAGEAKIAAVLRDGRAADRFARMVAAQGGPLDFAEKWERFLPEAPVILEVTSPETGYVAAIDGEALGLTVVRLGGGRMVESDTVDPSVGISDLRPLGAKLTKGDVIARIHAARPAAAQEAAMALRAAVTIAPAAPAPLPLVYERIG</sequence>
<comment type="catalytic activity">
    <reaction evidence="6 7">
        <text>thymidine + phosphate = 2-deoxy-alpha-D-ribose 1-phosphate + thymine</text>
        <dbReference type="Rhea" id="RHEA:16037"/>
        <dbReference type="ChEBI" id="CHEBI:17748"/>
        <dbReference type="ChEBI" id="CHEBI:17821"/>
        <dbReference type="ChEBI" id="CHEBI:43474"/>
        <dbReference type="ChEBI" id="CHEBI:57259"/>
        <dbReference type="EC" id="2.4.2.4"/>
    </reaction>
</comment>
<keyword evidence="4 7" id="KW-0328">Glycosyltransferase</keyword>
<dbReference type="InterPro" id="IPR000312">
    <property type="entry name" value="Glycosyl_Trfase_fam3"/>
</dbReference>
<dbReference type="PANTHER" id="PTHR10515:SF0">
    <property type="entry name" value="THYMIDINE PHOSPHORYLASE"/>
    <property type="match status" value="1"/>
</dbReference>
<dbReference type="InterPro" id="IPR018090">
    <property type="entry name" value="Pyrmidine_PPas_bac/euk"/>
</dbReference>
<dbReference type="OrthoDB" id="9763887at2"/>
<dbReference type="InterPro" id="IPR017872">
    <property type="entry name" value="Pyrmidine_PPase_CS"/>
</dbReference>
<dbReference type="NCBIfam" id="TIGR02644">
    <property type="entry name" value="Y_phosphoryl"/>
    <property type="match status" value="1"/>
</dbReference>
<comment type="subunit">
    <text evidence="2 7">Homodimer.</text>
</comment>
<dbReference type="Gene3D" id="1.20.970.10">
    <property type="entry name" value="Transferase, Pyrimidine Nucleoside Phosphorylase, Chain C"/>
    <property type="match status" value="1"/>
</dbReference>
<dbReference type="EC" id="2.4.2.4" evidence="3 7"/>
<dbReference type="InterPro" id="IPR036320">
    <property type="entry name" value="Glycosyl_Trfase_fam3_N_dom_sf"/>
</dbReference>
<dbReference type="InterPro" id="IPR000053">
    <property type="entry name" value="Thymidine/pyrmidine_PPase"/>
</dbReference>
<dbReference type="Proteomes" id="UP000068382">
    <property type="component" value="Unassembled WGS sequence"/>
</dbReference>
<gene>
    <name evidence="7 9" type="primary">deoA</name>
    <name evidence="9" type="ORF">TRIHO_38970</name>
</gene>
<dbReference type="HAMAP" id="MF_01628">
    <property type="entry name" value="Thymid_phosp"/>
    <property type="match status" value="1"/>
</dbReference>
<dbReference type="EMBL" id="LPUY01000100">
    <property type="protein sequence ID" value="KUP91323.1"/>
    <property type="molecule type" value="Genomic_DNA"/>
</dbReference>
<dbReference type="PIRSF" id="PIRSF000478">
    <property type="entry name" value="TP_PyNP"/>
    <property type="match status" value="1"/>
</dbReference>
<evidence type="ECO:0000256" key="4">
    <source>
        <dbReference type="ARBA" id="ARBA00022676"/>
    </source>
</evidence>
<comment type="function">
    <text evidence="7">The enzymes which catalyze the reversible phosphorolysis of pyrimidine nucleosides are involved in the degradation of these compounds and in their utilization as carbon and energy sources, or in the rescue of pyrimidine bases for nucleotide synthesis.</text>
</comment>
<dbReference type="InterPro" id="IPR013465">
    <property type="entry name" value="Thymidine_Pase"/>
</dbReference>
<dbReference type="PROSITE" id="PS00647">
    <property type="entry name" value="THYMID_PHOSPHORYLASE"/>
    <property type="match status" value="1"/>
</dbReference>
<dbReference type="SUPFAM" id="SSF52418">
    <property type="entry name" value="Nucleoside phosphorylase/phosphoribosyltransferase catalytic domain"/>
    <property type="match status" value="1"/>
</dbReference>
<evidence type="ECO:0000256" key="5">
    <source>
        <dbReference type="ARBA" id="ARBA00022679"/>
    </source>
</evidence>
<name>A0A132BSJ3_9RHOB</name>
<protein>
    <recommendedName>
        <fullName evidence="3 7">Thymidine phosphorylase</fullName>
        <ecNumber evidence="3 7">2.4.2.4</ecNumber>
    </recommendedName>
    <alternativeName>
        <fullName evidence="7">TdRPase</fullName>
    </alternativeName>
</protein>
<evidence type="ECO:0000313" key="9">
    <source>
        <dbReference type="EMBL" id="KUP91323.1"/>
    </source>
</evidence>
<dbReference type="GO" id="GO:0005829">
    <property type="term" value="C:cytosol"/>
    <property type="evidence" value="ECO:0007669"/>
    <property type="project" value="TreeGrafter"/>
</dbReference>
<dbReference type="PANTHER" id="PTHR10515">
    <property type="entry name" value="THYMIDINE PHOSPHORYLASE"/>
    <property type="match status" value="1"/>
</dbReference>
<keyword evidence="5 7" id="KW-0808">Transferase</keyword>
<dbReference type="Pfam" id="PF02885">
    <property type="entry name" value="Glycos_trans_3N"/>
    <property type="match status" value="1"/>
</dbReference>
<dbReference type="AlphaFoldDB" id="A0A132BSJ3"/>
<dbReference type="GO" id="GO:0046104">
    <property type="term" value="P:thymidine metabolic process"/>
    <property type="evidence" value="ECO:0007669"/>
    <property type="project" value="UniProtKB-UniRule"/>
</dbReference>
<reference evidence="9 10" key="1">
    <citation type="submission" date="2015-12" db="EMBL/GenBank/DDBJ databases">
        <title>Genome sequence of the marine Rhodobacteraceae strain O3.65, Candidatus Tritonibacter horizontis.</title>
        <authorList>
            <person name="Poehlein A."/>
            <person name="Giebel H.A."/>
            <person name="Voget S."/>
            <person name="Brinkhoff T."/>
        </authorList>
    </citation>
    <scope>NUCLEOTIDE SEQUENCE [LARGE SCALE GENOMIC DNA]</scope>
    <source>
        <strain evidence="9 10">O3.65</strain>
    </source>
</reference>
<dbReference type="InterPro" id="IPR036566">
    <property type="entry name" value="PYNP-like_C_sf"/>
</dbReference>